<dbReference type="Pfam" id="PF00106">
    <property type="entry name" value="adh_short"/>
    <property type="match status" value="1"/>
</dbReference>
<keyword evidence="1" id="KW-0560">Oxidoreductase</keyword>
<accession>C1BN05</accession>
<dbReference type="PANTHER" id="PTHR43157">
    <property type="entry name" value="PHOSPHATIDYLINOSITOL-GLYCAN BIOSYNTHESIS CLASS F PROTEIN-RELATED"/>
    <property type="match status" value="1"/>
</dbReference>
<dbReference type="AlphaFoldDB" id="C1BN05"/>
<dbReference type="GO" id="GO:0016491">
    <property type="term" value="F:oxidoreductase activity"/>
    <property type="evidence" value="ECO:0007669"/>
    <property type="project" value="UniProtKB-KW"/>
</dbReference>
<dbReference type="PRINTS" id="PR00081">
    <property type="entry name" value="GDHRDH"/>
</dbReference>
<dbReference type="PRINTS" id="PR00080">
    <property type="entry name" value="SDRFAMILY"/>
</dbReference>
<dbReference type="Gene3D" id="3.40.50.720">
    <property type="entry name" value="NAD(P)-binding Rossmann-like Domain"/>
    <property type="match status" value="1"/>
</dbReference>
<evidence type="ECO:0000256" key="1">
    <source>
        <dbReference type="ARBA" id="ARBA00023002"/>
    </source>
</evidence>
<dbReference type="SUPFAM" id="SSF51735">
    <property type="entry name" value="NAD(P)-binding Rossmann-fold domains"/>
    <property type="match status" value="1"/>
</dbReference>
<dbReference type="InterPro" id="IPR036291">
    <property type="entry name" value="NAD(P)-bd_dom_sf"/>
</dbReference>
<sequence length="322" mass="35521">MLKSFSERIYLTGVGACMSLKEQILDRHKALTAITSNLGQVVVITGGSRGIGFEAAKKLIQNECMVIVGCRKIEEAERKLKEIPNSEGKFKVLPLDLQSLDSVRAFAGSVRETAPDIHVLLNNAGIMMSPHFETKDGFESQFQTNYLSHFLLSSLLLDRIRSRIVNVSSVAHVMAHRSTNWEDLQMKELYTPEGGYSNSKADQIMFTKYLQSKIDESPNYKGKISVFALHPGVIYSDLYVHMPLGSVLKCLSGVLMKSQTQGGDTLIHAALSPELDGLGGSYTENSQVVSASTFVSDPANQKKLWDKTLEILGMDKFAPNLD</sequence>
<reference evidence="3" key="1">
    <citation type="submission" date="2009-03" db="EMBL/GenBank/DDBJ databases">
        <title>Caligus rogercresseyi ESTs and full-length cDNAs.</title>
        <authorList>
            <person name="Yasuike M."/>
            <person name="von Schalburg K."/>
            <person name="Cooper G."/>
            <person name="Leong J."/>
            <person name="Jones S.R.M."/>
            <person name="Koop B.F."/>
        </authorList>
    </citation>
    <scope>NUCLEOTIDE SEQUENCE</scope>
    <source>
        <tissue evidence="3">Whole tissue</tissue>
    </source>
</reference>
<dbReference type="InterPro" id="IPR002347">
    <property type="entry name" value="SDR_fam"/>
</dbReference>
<name>C1BN05_CALRO</name>
<comment type="similarity">
    <text evidence="2">Belongs to the short-chain dehydrogenases/reductases (SDR) family.</text>
</comment>
<protein>
    <submittedName>
        <fullName evidence="3">Retinol dehydrogenase 11</fullName>
    </submittedName>
</protein>
<dbReference type="PANTHER" id="PTHR43157:SF31">
    <property type="entry name" value="PHOSPHATIDYLINOSITOL-GLYCAN BIOSYNTHESIS CLASS F PROTEIN"/>
    <property type="match status" value="1"/>
</dbReference>
<gene>
    <name evidence="3" type="primary">RDH11</name>
</gene>
<organism evidence="3">
    <name type="scientific">Caligus rogercresseyi</name>
    <name type="common">Sea louse</name>
    <dbReference type="NCBI Taxonomy" id="217165"/>
    <lineage>
        <taxon>Eukaryota</taxon>
        <taxon>Metazoa</taxon>
        <taxon>Ecdysozoa</taxon>
        <taxon>Arthropoda</taxon>
        <taxon>Crustacea</taxon>
        <taxon>Multicrustacea</taxon>
        <taxon>Hexanauplia</taxon>
        <taxon>Copepoda</taxon>
        <taxon>Siphonostomatoida</taxon>
        <taxon>Caligidae</taxon>
        <taxon>Caligus</taxon>
    </lineage>
</organism>
<proteinExistence type="evidence at transcript level"/>
<evidence type="ECO:0000313" key="3">
    <source>
        <dbReference type="EMBL" id="ACO10408.1"/>
    </source>
</evidence>
<dbReference type="EMBL" id="BT075984">
    <property type="protein sequence ID" value="ACO10408.1"/>
    <property type="molecule type" value="mRNA"/>
</dbReference>
<evidence type="ECO:0000256" key="2">
    <source>
        <dbReference type="RuleBase" id="RU000363"/>
    </source>
</evidence>